<evidence type="ECO:0000259" key="4">
    <source>
        <dbReference type="Pfam" id="PF20906"/>
    </source>
</evidence>
<dbReference type="STRING" id="1198029.A0A1U7LWA2"/>
<dbReference type="InterPro" id="IPR010318">
    <property type="entry name" value="S-Me-THD_N"/>
</dbReference>
<feature type="domain" description="Hydantoinase A/oxoprolinase" evidence="1">
    <location>
        <begin position="205"/>
        <end position="380"/>
    </location>
</feature>
<dbReference type="InterPro" id="IPR024071">
    <property type="entry name" value="S-Me-THD_C_sf"/>
</dbReference>
<proteinExistence type="predicted"/>
<organism evidence="5 6">
    <name type="scientific">Neolecta irregularis (strain DAH-3)</name>
    <dbReference type="NCBI Taxonomy" id="1198029"/>
    <lineage>
        <taxon>Eukaryota</taxon>
        <taxon>Fungi</taxon>
        <taxon>Dikarya</taxon>
        <taxon>Ascomycota</taxon>
        <taxon>Taphrinomycotina</taxon>
        <taxon>Neolectales</taxon>
        <taxon>Neolectaceae</taxon>
        <taxon>Neolecta</taxon>
    </lineage>
</organism>
<feature type="domain" description="S-Me-THD N-terminal" evidence="3">
    <location>
        <begin position="593"/>
        <end position="751"/>
    </location>
</feature>
<dbReference type="Proteomes" id="UP000186594">
    <property type="component" value="Unassembled WGS sequence"/>
</dbReference>
<dbReference type="InterPro" id="IPR002821">
    <property type="entry name" value="Hydantoinase_A"/>
</dbReference>
<dbReference type="Pfam" id="PF06032">
    <property type="entry name" value="S-Me-THD_N"/>
    <property type="match status" value="1"/>
</dbReference>
<evidence type="ECO:0000259" key="2">
    <source>
        <dbReference type="Pfam" id="PF05378"/>
    </source>
</evidence>
<feature type="domain" description="S-Me-THD-like C-terminal" evidence="4">
    <location>
        <begin position="756"/>
        <end position="959"/>
    </location>
</feature>
<keyword evidence="6" id="KW-1185">Reference proteome</keyword>
<dbReference type="InterPro" id="IPR043129">
    <property type="entry name" value="ATPase_NBD"/>
</dbReference>
<dbReference type="SUPFAM" id="SSF53067">
    <property type="entry name" value="Actin-like ATPase domain"/>
    <property type="match status" value="2"/>
</dbReference>
<dbReference type="InterPro" id="IPR027479">
    <property type="entry name" value="S-Me-THD_N_sf"/>
</dbReference>
<dbReference type="PANTHER" id="PTHR11365:SF10">
    <property type="entry name" value="HYDANTOINASE_OXOPROLINASE"/>
    <property type="match status" value="1"/>
</dbReference>
<sequence length="974" mass="105717">MSMNLRIGVDVGGTNTDSVLINPLKLNDADRGILAWYKTATTKDVSSGIQVAIKALFSKCPEVKASSINAVVIGTTHFINAVIEQDERRLAPVGIIRLCGPYTRFNHPFIDFPENLANLICGYYAYVDGGYQVDGELIKELNEEEIRNHVLEMKARKLQNIVIMGVFSPINHSQEDEAARIVMKEMPDAKVVKSYEVANLGYLERENASILNASILQFARRTIISFQHAIKALNLDCPVYLTQNDGTLVSAEAAANFPIRTFNSGPTNSMRGAALLSAEGSGEKQPYIVVDIGGTTTDVGYLLPTGLPRQAAAYTTIGGVRMNFSMPDVQSIGLGGGSIVRKLSSGKISVGPDSVGHELETRALVFGGETITTTDVAVAIQNNLSVGDVSKVSGRFSEEYFLSYKIEINRLLEKIIDRIKTSPEDIPVLLVGGGSLISPSSIKGVSRIIRPPFHEVANAVGAALAKVSAVIDTVVSTDKVPLAEVLEQLSRNVVDNVVANGAIRETIVIAEIDSFPLPYIANKVRVVIKGIGEFDFSKKFRVPVYSSFDMPIQDTLAPDRKADLGKQEIQTPTLDILGYRPTVKEGVWTISETDLEWITQGCYILGTGGGGTPYTTFLYLRDQIRQGAIMRIIAPESLAEGDLIAHGGGMGSPTIAMERLKGPEYFLAHKSLYSFIGKEPDAIIAIEIGGHNGLYSLAIGSSKCTNIPVLDGDFMGRAYPTMWQTTPCILGDVTHYLPALMTDGNGNKMLMLEATSTKMIEKAFRAALAEMGSSVGVALGPLLGKDAKHCVVPNTMSLSWRIGRAVACARTTNSIDFVADAIVAECGGEKSSRFVFRGKVVHIDRRLWKGHVYGEVIIESDKDDTRFDGRVTIPFKNENMWVKHTSPCGEDKMLVVVPDLVCVIDSQNGDNIGTPEYRYGLNVSVIGIQAHPHWTDSQKGMDFGGPKAFGFDDVEYHPIGVYTTPRSVIEEYGS</sequence>
<dbReference type="Pfam" id="PF05378">
    <property type="entry name" value="Hydant_A_N"/>
    <property type="match status" value="1"/>
</dbReference>
<dbReference type="AlphaFoldDB" id="A0A1U7LWA2"/>
<comment type="caution">
    <text evidence="5">The sequence shown here is derived from an EMBL/GenBank/DDBJ whole genome shotgun (WGS) entry which is preliminary data.</text>
</comment>
<dbReference type="Gene3D" id="2.40.390.10">
    <property type="entry name" value="CV3147-like"/>
    <property type="match status" value="1"/>
</dbReference>
<dbReference type="EMBL" id="LXFE01000134">
    <property type="protein sequence ID" value="OLL26914.1"/>
    <property type="molecule type" value="Genomic_DNA"/>
</dbReference>
<gene>
    <name evidence="5" type="ORF">NEOLI_002191</name>
</gene>
<dbReference type="InterPro" id="IPR048350">
    <property type="entry name" value="S-Me-THD-like_C"/>
</dbReference>
<dbReference type="FunFam" id="3.40.1610.10:FF:000001">
    <property type="entry name" value="Hydantoinase, putative"/>
    <property type="match status" value="1"/>
</dbReference>
<evidence type="ECO:0000259" key="1">
    <source>
        <dbReference type="Pfam" id="PF01968"/>
    </source>
</evidence>
<evidence type="ECO:0000313" key="6">
    <source>
        <dbReference type="Proteomes" id="UP000186594"/>
    </source>
</evidence>
<name>A0A1U7LWA2_NEOID</name>
<reference evidence="5 6" key="1">
    <citation type="submission" date="2016-04" db="EMBL/GenBank/DDBJ databases">
        <title>Evolutionary innovation and constraint leading to complex multicellularity in the Ascomycota.</title>
        <authorList>
            <person name="Cisse O."/>
            <person name="Nguyen A."/>
            <person name="Hewitt D.A."/>
            <person name="Jedd G."/>
            <person name="Stajich J.E."/>
        </authorList>
    </citation>
    <scope>NUCLEOTIDE SEQUENCE [LARGE SCALE GENOMIC DNA]</scope>
    <source>
        <strain evidence="5 6">DAH-3</strain>
    </source>
</reference>
<dbReference type="PANTHER" id="PTHR11365">
    <property type="entry name" value="5-OXOPROLINASE RELATED"/>
    <property type="match status" value="1"/>
</dbReference>
<dbReference type="Gene3D" id="3.40.1610.10">
    <property type="entry name" value="CV3147-like domain"/>
    <property type="match status" value="1"/>
</dbReference>
<dbReference type="InterPro" id="IPR045079">
    <property type="entry name" value="Oxoprolinase-like"/>
</dbReference>
<dbReference type="InterPro" id="IPR008040">
    <property type="entry name" value="Hydant_A_N"/>
</dbReference>
<dbReference type="SUPFAM" id="SSF160991">
    <property type="entry name" value="CV3147-like"/>
    <property type="match status" value="1"/>
</dbReference>
<feature type="domain" description="Hydantoinase/oxoprolinase N-terminal" evidence="2">
    <location>
        <begin position="6"/>
        <end position="185"/>
    </location>
</feature>
<evidence type="ECO:0000259" key="3">
    <source>
        <dbReference type="Pfam" id="PF06032"/>
    </source>
</evidence>
<dbReference type="OrthoDB" id="5404895at2759"/>
<dbReference type="Pfam" id="PF01968">
    <property type="entry name" value="Hydantoinase_A"/>
    <property type="match status" value="1"/>
</dbReference>
<dbReference type="Pfam" id="PF20906">
    <property type="entry name" value="S-Me-THD_C"/>
    <property type="match status" value="1"/>
</dbReference>
<dbReference type="OMA" id="WYISETD"/>
<dbReference type="GO" id="GO:0016787">
    <property type="term" value="F:hydrolase activity"/>
    <property type="evidence" value="ECO:0007669"/>
    <property type="project" value="InterPro"/>
</dbReference>
<accession>A0A1U7LWA2</accession>
<protein>
    <submittedName>
        <fullName evidence="5">Hydantoin utilization protein A</fullName>
    </submittedName>
</protein>
<evidence type="ECO:0000313" key="5">
    <source>
        <dbReference type="EMBL" id="OLL26914.1"/>
    </source>
</evidence>